<evidence type="ECO:0000313" key="3">
    <source>
        <dbReference type="EMBL" id="VFK40053.1"/>
    </source>
</evidence>
<sequence>MLEAEFRMRVFSRRRKYPRHIDFYRRDFQTGHFHCRGSDETVDVRGGGFGCFVIVFNWLREGRVLYCETIILSGRSITLTVFFRVPWENEVTVRAQQIDIYLSTRRSGSTQVTAAARAGFSERTGRRIEKGEYRKGKKARHRRTREDPFFEVWEQDLEPLLKEYPEFSAVGLLRYLQERYPGRYPDGKLRTLQRRAREWRALHGGEKEVMFRQEREMGRLGLSDFTRFDDGGITIRGERFVHCLYHFRMAFSGFRYARAVPGAENYEALAAGLREAFRRLGGVPVEHRTDSLSSAYKNLPRSEAEDITARYGALCRQYGMLATRNNRGRAHENGAIESAHGHLKRSLREALAIRGSRNFESVADYQGFIDVITENHNRRRLAAIQAERAALGPLPPNRLPEYSEVFVRVSTSSTIRVAGALYSVPSRLIGKRLRVHLYASRLECHVGARRVLDLPRVHSIEGEEEARRIDYRHLIDSLAEKPMAFHRARLRDDILPDETWRVVWRALDAHLPPRDACRLMVGALKLAADRDCEWPLGQFLLQAISVGRIPSLAELRGRFGPSVVPLAASGLEAADSRSLADMSSDIHRDRNPYLQEGNGSWVG</sequence>
<dbReference type="GO" id="GO:0003676">
    <property type="term" value="F:nucleic acid binding"/>
    <property type="evidence" value="ECO:0007669"/>
    <property type="project" value="InterPro"/>
</dbReference>
<evidence type="ECO:0000259" key="2">
    <source>
        <dbReference type="PROSITE" id="PS50994"/>
    </source>
</evidence>
<dbReference type="GO" id="GO:0015074">
    <property type="term" value="P:DNA integration"/>
    <property type="evidence" value="ECO:0007669"/>
    <property type="project" value="InterPro"/>
</dbReference>
<protein>
    <submittedName>
        <fullName evidence="3">Integrase core domain-containing protein</fullName>
    </submittedName>
</protein>
<dbReference type="InterPro" id="IPR012337">
    <property type="entry name" value="RNaseH-like_sf"/>
</dbReference>
<dbReference type="InterPro" id="IPR036397">
    <property type="entry name" value="RNaseH_sf"/>
</dbReference>
<accession>A0A450YF08</accession>
<name>A0A450YF08_9GAMM</name>
<dbReference type="InterPro" id="IPR001584">
    <property type="entry name" value="Integrase_cat-core"/>
</dbReference>
<comment type="similarity">
    <text evidence="1">Belongs to the transposase IS21/IS408/IS1162 family.</text>
</comment>
<dbReference type="PANTHER" id="PTHR35004">
    <property type="entry name" value="TRANSPOSASE RV3428C-RELATED"/>
    <property type="match status" value="1"/>
</dbReference>
<feature type="domain" description="Integrase catalytic" evidence="2">
    <location>
        <begin position="212"/>
        <end position="403"/>
    </location>
</feature>
<dbReference type="EMBL" id="CAADFS010000008">
    <property type="protein sequence ID" value="VFK40053.1"/>
    <property type="molecule type" value="Genomic_DNA"/>
</dbReference>
<evidence type="ECO:0000256" key="1">
    <source>
        <dbReference type="ARBA" id="ARBA00009277"/>
    </source>
</evidence>
<dbReference type="AlphaFoldDB" id="A0A450YF08"/>
<dbReference type="SUPFAM" id="SSF53098">
    <property type="entry name" value="Ribonuclease H-like"/>
    <property type="match status" value="1"/>
</dbReference>
<organism evidence="3">
    <name type="scientific">Candidatus Kentrum sp. TC</name>
    <dbReference type="NCBI Taxonomy" id="2126339"/>
    <lineage>
        <taxon>Bacteria</taxon>
        <taxon>Pseudomonadati</taxon>
        <taxon>Pseudomonadota</taxon>
        <taxon>Gammaproteobacteria</taxon>
        <taxon>Candidatus Kentrum</taxon>
    </lineage>
</organism>
<dbReference type="PROSITE" id="PS50994">
    <property type="entry name" value="INTEGRASE"/>
    <property type="match status" value="1"/>
</dbReference>
<dbReference type="NCBIfam" id="NF033546">
    <property type="entry name" value="transpos_IS21"/>
    <property type="match status" value="1"/>
</dbReference>
<dbReference type="Pfam" id="PF22483">
    <property type="entry name" value="Mu-transpos_C_2"/>
    <property type="match status" value="1"/>
</dbReference>
<reference evidence="3" key="1">
    <citation type="submission" date="2019-02" db="EMBL/GenBank/DDBJ databases">
        <authorList>
            <person name="Gruber-Vodicka R. H."/>
            <person name="Seah K. B. B."/>
        </authorList>
    </citation>
    <scope>NUCLEOTIDE SEQUENCE</scope>
    <source>
        <strain evidence="3">BECK_BZ123</strain>
    </source>
</reference>
<dbReference type="PANTHER" id="PTHR35004:SF7">
    <property type="entry name" value="INTEGRASE PROTEIN"/>
    <property type="match status" value="1"/>
</dbReference>
<dbReference type="InterPro" id="IPR054353">
    <property type="entry name" value="IstA-like_C"/>
</dbReference>
<dbReference type="Gene3D" id="3.30.420.10">
    <property type="entry name" value="Ribonuclease H-like superfamily/Ribonuclease H"/>
    <property type="match status" value="1"/>
</dbReference>
<gene>
    <name evidence="3" type="ORF">BECKTC1821D_GA0114238_100838</name>
</gene>
<proteinExistence type="inferred from homology"/>